<dbReference type="Pfam" id="PF06953">
    <property type="entry name" value="ArsD"/>
    <property type="match status" value="1"/>
</dbReference>
<sequence>MKNLTIYDPAMCCSTGICGADVDQNLVNFAADLDWLKSQGVDVRRINISTEPAEFVSNAKVKAILESDGVEGLPVIQADGETCSTSRFPNRAELAEWVDVEFTAAAAKPSTGCCGGDAKQAASKCC</sequence>
<dbReference type="Gene3D" id="3.40.30.10">
    <property type="entry name" value="Glutaredoxin"/>
    <property type="match status" value="1"/>
</dbReference>
<dbReference type="GO" id="GO:0003677">
    <property type="term" value="F:DNA binding"/>
    <property type="evidence" value="ECO:0007669"/>
    <property type="project" value="InterPro"/>
</dbReference>
<reference key="1">
    <citation type="submission" date="2017-08" db="EMBL/GenBank/DDBJ databases">
        <title>A dynamic microbial community with high functional redundancy inhabits the cold, oxic subseafloor aquifer.</title>
        <authorList>
            <person name="Tully B.J."/>
            <person name="Wheat C.G."/>
            <person name="Glazer B.T."/>
            <person name="Huber J.A."/>
        </authorList>
    </citation>
    <scope>NUCLEOTIDE SEQUENCE [LARGE SCALE GENOMIC DNA]</scope>
</reference>
<dbReference type="AlphaFoldDB" id="A0A2A4Z951"/>
<proteinExistence type="predicted"/>
<gene>
    <name evidence="1" type="ORF">COB13_03720</name>
</gene>
<evidence type="ECO:0000313" key="1">
    <source>
        <dbReference type="EMBL" id="PCJ03056.1"/>
    </source>
</evidence>
<name>A0A2A4Z951_9PROT</name>
<protein>
    <submittedName>
        <fullName evidence="1">Arsenical resistance operon transcriptional repressor ArsD</fullName>
    </submittedName>
</protein>
<accession>A0A2A4Z951</accession>
<dbReference type="GO" id="GO:0046685">
    <property type="term" value="P:response to arsenic-containing substance"/>
    <property type="evidence" value="ECO:0007669"/>
    <property type="project" value="InterPro"/>
</dbReference>
<reference evidence="1" key="2">
    <citation type="journal article" date="2018" name="ISME J.">
        <title>A dynamic microbial community with high functional redundancy inhabits the cold, oxic subseafloor aquifer.</title>
        <authorList>
            <person name="Tully B.J."/>
            <person name="Wheat C.G."/>
            <person name="Glazer B.T."/>
            <person name="Huber J.A."/>
        </authorList>
    </citation>
    <scope>NUCLEOTIDE SEQUENCE</scope>
    <source>
        <strain evidence="1">NORP83</strain>
    </source>
</reference>
<dbReference type="InterPro" id="IPR010712">
    <property type="entry name" value="Arsenical-R_ArsD"/>
</dbReference>
<organism evidence="1">
    <name type="scientific">OCS116 cluster bacterium</name>
    <dbReference type="NCBI Taxonomy" id="2030921"/>
    <lineage>
        <taxon>Bacteria</taxon>
        <taxon>Pseudomonadati</taxon>
        <taxon>Pseudomonadota</taxon>
        <taxon>Alphaproteobacteria</taxon>
        <taxon>OCS116 cluster</taxon>
    </lineage>
</organism>
<dbReference type="NCBIfam" id="NF033727">
    <property type="entry name" value="chaperon_ArsD"/>
    <property type="match status" value="1"/>
</dbReference>
<dbReference type="EMBL" id="NVUS01000003">
    <property type="protein sequence ID" value="PCJ03056.1"/>
    <property type="molecule type" value="Genomic_DNA"/>
</dbReference>
<comment type="caution">
    <text evidence="1">The sequence shown here is derived from an EMBL/GenBank/DDBJ whole genome shotgun (WGS) entry which is preliminary data.</text>
</comment>
<dbReference type="GO" id="GO:0045892">
    <property type="term" value="P:negative regulation of DNA-templated transcription"/>
    <property type="evidence" value="ECO:0007669"/>
    <property type="project" value="InterPro"/>
</dbReference>